<keyword evidence="4 7" id="KW-0812">Transmembrane</keyword>
<dbReference type="Pfam" id="PF02254">
    <property type="entry name" value="TrkA_N"/>
    <property type="match status" value="1"/>
</dbReference>
<feature type="transmembrane region" description="Helical" evidence="7">
    <location>
        <begin position="108"/>
        <end position="127"/>
    </location>
</feature>
<dbReference type="Pfam" id="PF00999">
    <property type="entry name" value="Na_H_Exchanger"/>
    <property type="match status" value="1"/>
</dbReference>
<evidence type="ECO:0000256" key="2">
    <source>
        <dbReference type="ARBA" id="ARBA00005551"/>
    </source>
</evidence>
<dbReference type="InterPro" id="IPR003148">
    <property type="entry name" value="RCK_N"/>
</dbReference>
<keyword evidence="3" id="KW-0813">Transport</keyword>
<dbReference type="EMBL" id="JBHUOZ010000003">
    <property type="protein sequence ID" value="MFD2921528.1"/>
    <property type="molecule type" value="Genomic_DNA"/>
</dbReference>
<evidence type="ECO:0000259" key="8">
    <source>
        <dbReference type="Pfam" id="PF00999"/>
    </source>
</evidence>
<comment type="caution">
    <text evidence="10">The sequence shown here is derived from an EMBL/GenBank/DDBJ whole genome shotgun (WGS) entry which is preliminary data.</text>
</comment>
<evidence type="ECO:0000313" key="10">
    <source>
        <dbReference type="EMBL" id="MFD2921528.1"/>
    </source>
</evidence>
<keyword evidence="6 7" id="KW-0472">Membrane</keyword>
<comment type="subcellular location">
    <subcellularLocation>
        <location evidence="1">Membrane</location>
        <topology evidence="1">Multi-pass membrane protein</topology>
    </subcellularLocation>
</comment>
<dbReference type="PANTHER" id="PTHR42751:SF1">
    <property type="entry name" value="CATION_PROTON ANTIPORTER YBAL-RELATED"/>
    <property type="match status" value="1"/>
</dbReference>
<feature type="transmembrane region" description="Helical" evidence="7">
    <location>
        <begin position="48"/>
        <end position="66"/>
    </location>
</feature>
<evidence type="ECO:0000256" key="5">
    <source>
        <dbReference type="ARBA" id="ARBA00022989"/>
    </source>
</evidence>
<evidence type="ECO:0000256" key="7">
    <source>
        <dbReference type="SAM" id="Phobius"/>
    </source>
</evidence>
<sequence length="516" mass="55808">MEILFIAIAFVIGFLFYKIGLPPLLGFLTGGFVLSVYGYQSTHALDELAHSGVIFLLFTLGLKIRLKNFLQPEVAVSGLLQIIISVALLFGLFTLIGINAGFSTSQTILLGILLGVASTVIAAKGLEDKGELDSYHGRLAIGILVMEDIILIGILAFTGLKAPSPWALTLLLLPLLKPVLVRVLRLIKNDELVLLYGILMAFGGAALFEYVGLGGELGAFCFGVLHAGEEKAGEVSKKLWSLREAFLTVFFLKIGLTGLPSWTDLLYAMILVIILPFRVAIFFSILSLFRLRARTSFLTATSLASFSEFAIITGAVAVTVGLLPPSMLITLTTVVAFSFLVGAPINAKANQLFNKLEPLLTKFESKRSRSDAEPVNIGIANYLIVGMGRAGTSSYDYFQERGLKVVGFDTDPDVLATQRSKKRRVLYGDATSKLLWQNLDIQQLQGVVVTIPEEEAKMNVVEALRARGFEGHISVMVDSESQAKQLKSIGVNTICSPLVQAGVELAEKVVAVYKAA</sequence>
<comment type="similarity">
    <text evidence="2">Belongs to the monovalent cation:proton antiporter 2 (CPA2) transporter (TC 2.A.37) family.</text>
</comment>
<evidence type="ECO:0000256" key="4">
    <source>
        <dbReference type="ARBA" id="ARBA00022692"/>
    </source>
</evidence>
<evidence type="ECO:0000256" key="3">
    <source>
        <dbReference type="ARBA" id="ARBA00022448"/>
    </source>
</evidence>
<dbReference type="Proteomes" id="UP001597511">
    <property type="component" value="Unassembled WGS sequence"/>
</dbReference>
<organism evidence="10 11">
    <name type="scientific">Terrimonas rubra</name>
    <dbReference type="NCBI Taxonomy" id="1035890"/>
    <lineage>
        <taxon>Bacteria</taxon>
        <taxon>Pseudomonadati</taxon>
        <taxon>Bacteroidota</taxon>
        <taxon>Chitinophagia</taxon>
        <taxon>Chitinophagales</taxon>
        <taxon>Chitinophagaceae</taxon>
        <taxon>Terrimonas</taxon>
    </lineage>
</organism>
<dbReference type="Gene3D" id="1.20.1530.20">
    <property type="match status" value="1"/>
</dbReference>
<feature type="transmembrane region" description="Helical" evidence="7">
    <location>
        <begin position="139"/>
        <end position="160"/>
    </location>
</feature>
<feature type="transmembrane region" description="Helical" evidence="7">
    <location>
        <begin position="193"/>
        <end position="213"/>
    </location>
</feature>
<proteinExistence type="inferred from homology"/>
<evidence type="ECO:0000313" key="11">
    <source>
        <dbReference type="Proteomes" id="UP001597511"/>
    </source>
</evidence>
<feature type="domain" description="Cation/H+ exchanger transmembrane" evidence="8">
    <location>
        <begin position="6"/>
        <end position="341"/>
    </location>
</feature>
<accession>A0ABW6ABE8</accession>
<dbReference type="PANTHER" id="PTHR42751">
    <property type="entry name" value="SODIUM/HYDROGEN EXCHANGER FAMILY/TRKA DOMAIN PROTEIN"/>
    <property type="match status" value="1"/>
</dbReference>
<evidence type="ECO:0000256" key="6">
    <source>
        <dbReference type="ARBA" id="ARBA00023136"/>
    </source>
</evidence>
<keyword evidence="11" id="KW-1185">Reference proteome</keyword>
<feature type="transmembrane region" description="Helical" evidence="7">
    <location>
        <begin position="296"/>
        <end position="320"/>
    </location>
</feature>
<gene>
    <name evidence="10" type="ORF">ACFS6H_17535</name>
</gene>
<dbReference type="InterPro" id="IPR036291">
    <property type="entry name" value="NAD(P)-bd_dom_sf"/>
</dbReference>
<dbReference type="Gene3D" id="3.40.50.720">
    <property type="entry name" value="NAD(P)-binding Rossmann-like Domain"/>
    <property type="match status" value="1"/>
</dbReference>
<feature type="transmembrane region" description="Helical" evidence="7">
    <location>
        <begin position="326"/>
        <end position="345"/>
    </location>
</feature>
<protein>
    <submittedName>
        <fullName evidence="10">Cation:proton antiporter</fullName>
    </submittedName>
</protein>
<evidence type="ECO:0000259" key="9">
    <source>
        <dbReference type="Pfam" id="PF02254"/>
    </source>
</evidence>
<reference evidence="11" key="1">
    <citation type="journal article" date="2019" name="Int. J. Syst. Evol. Microbiol.">
        <title>The Global Catalogue of Microorganisms (GCM) 10K type strain sequencing project: providing services to taxonomists for standard genome sequencing and annotation.</title>
        <authorList>
            <consortium name="The Broad Institute Genomics Platform"/>
            <consortium name="The Broad Institute Genome Sequencing Center for Infectious Disease"/>
            <person name="Wu L."/>
            <person name="Ma J."/>
        </authorList>
    </citation>
    <scope>NUCLEOTIDE SEQUENCE [LARGE SCALE GENOMIC DNA]</scope>
    <source>
        <strain evidence="11">KCTC 23299</strain>
    </source>
</reference>
<feature type="domain" description="RCK N-terminal" evidence="9">
    <location>
        <begin position="382"/>
        <end position="497"/>
    </location>
</feature>
<keyword evidence="5 7" id="KW-1133">Transmembrane helix</keyword>
<dbReference type="SUPFAM" id="SSF51735">
    <property type="entry name" value="NAD(P)-binding Rossmann-fold domains"/>
    <property type="match status" value="1"/>
</dbReference>
<feature type="transmembrane region" description="Helical" evidence="7">
    <location>
        <begin position="166"/>
        <end position="184"/>
    </location>
</feature>
<feature type="transmembrane region" description="Helical" evidence="7">
    <location>
        <begin position="78"/>
        <end position="102"/>
    </location>
</feature>
<feature type="transmembrane region" description="Helical" evidence="7">
    <location>
        <begin position="7"/>
        <end position="28"/>
    </location>
</feature>
<dbReference type="InterPro" id="IPR006153">
    <property type="entry name" value="Cation/H_exchanger_TM"/>
</dbReference>
<dbReference type="InterPro" id="IPR038770">
    <property type="entry name" value="Na+/solute_symporter_sf"/>
</dbReference>
<dbReference type="RefSeq" id="WP_386102010.1">
    <property type="nucleotide sequence ID" value="NZ_JBHUOZ010000003.1"/>
</dbReference>
<feature type="transmembrane region" description="Helical" evidence="7">
    <location>
        <begin position="265"/>
        <end position="289"/>
    </location>
</feature>
<evidence type="ECO:0000256" key="1">
    <source>
        <dbReference type="ARBA" id="ARBA00004141"/>
    </source>
</evidence>
<name>A0ABW6ABE8_9BACT</name>